<dbReference type="Pfam" id="PF01636">
    <property type="entry name" value="APH"/>
    <property type="match status" value="1"/>
</dbReference>
<comment type="catalytic activity">
    <reaction evidence="2">
        <text>L-threonyl-[protein] + ATP = O-phospho-L-threonyl-[protein] + ADP + H(+)</text>
        <dbReference type="Rhea" id="RHEA:46608"/>
        <dbReference type="Rhea" id="RHEA-COMP:11060"/>
        <dbReference type="Rhea" id="RHEA-COMP:11605"/>
        <dbReference type="ChEBI" id="CHEBI:15378"/>
        <dbReference type="ChEBI" id="CHEBI:30013"/>
        <dbReference type="ChEBI" id="CHEBI:30616"/>
        <dbReference type="ChEBI" id="CHEBI:61977"/>
        <dbReference type="ChEBI" id="CHEBI:456216"/>
        <dbReference type="EC" id="2.7.11.1"/>
    </reaction>
</comment>
<evidence type="ECO:0000313" key="5">
    <source>
        <dbReference type="EMBL" id="KAB8297266.1"/>
    </source>
</evidence>
<comment type="caution">
    <text evidence="5">The sequence shown here is derived from an EMBL/GenBank/DDBJ whole genome shotgun (WGS) entry which is preliminary data.</text>
</comment>
<dbReference type="AlphaFoldDB" id="A0A5N6K4I2"/>
<proteinExistence type="predicted"/>
<evidence type="ECO:0000259" key="4">
    <source>
        <dbReference type="Pfam" id="PF01636"/>
    </source>
</evidence>
<dbReference type="InterPro" id="IPR011009">
    <property type="entry name" value="Kinase-like_dom_sf"/>
</dbReference>
<keyword evidence="6" id="KW-1185">Reference proteome</keyword>
<evidence type="ECO:0000256" key="1">
    <source>
        <dbReference type="ARBA" id="ARBA00012513"/>
    </source>
</evidence>
<evidence type="ECO:0000256" key="3">
    <source>
        <dbReference type="ARBA" id="ARBA00048679"/>
    </source>
</evidence>
<dbReference type="SUPFAM" id="SSF56112">
    <property type="entry name" value="Protein kinase-like (PK-like)"/>
    <property type="match status" value="1"/>
</dbReference>
<evidence type="ECO:0000256" key="2">
    <source>
        <dbReference type="ARBA" id="ARBA00047899"/>
    </source>
</evidence>
<sequence length="351" mass="39738">MSVKQMTDPLTPLTSFFTRNGLDHEDQHTCYAFVQNAFPRKNIEEAACQGYCSLTFFVGEDIIVQFRPHQYKLNLLITHVAQEVYGRFAPRTTYITTLPKSRLLVYSMNRIPGVSYQDFRASNTSLTNTTAARAILCKDFAAFLAIGWQKKECVSVPLGIVGSSLLSRLELLCKDLPIRFQSTAKRILKGIQHIETLPWVFTHGDITPSNIIINPLTHHLAGLVDWAEAEPLPFGICLYGLEEILGEITATGFHYHPNGKYLRKIFWTELLTRIPELKKDDLMRAVGLARDLGVLLWHGIAWDDGAINRVVNENRKEDEGEIWRLDAFLGTKIHNDIQCVSELAVKNALKL</sequence>
<dbReference type="EC" id="2.7.11.1" evidence="1"/>
<accession>A0A5N6K4I2</accession>
<dbReference type="InterPro" id="IPR008266">
    <property type="entry name" value="Tyr_kinase_AS"/>
</dbReference>
<organism evidence="5 6">
    <name type="scientific">Monilinia laxa</name>
    <name type="common">Brown rot fungus</name>
    <name type="synonym">Sclerotinia laxa</name>
    <dbReference type="NCBI Taxonomy" id="61186"/>
    <lineage>
        <taxon>Eukaryota</taxon>
        <taxon>Fungi</taxon>
        <taxon>Dikarya</taxon>
        <taxon>Ascomycota</taxon>
        <taxon>Pezizomycotina</taxon>
        <taxon>Leotiomycetes</taxon>
        <taxon>Helotiales</taxon>
        <taxon>Sclerotiniaceae</taxon>
        <taxon>Monilinia</taxon>
    </lineage>
</organism>
<dbReference type="EMBL" id="VIGI01000008">
    <property type="protein sequence ID" value="KAB8297266.1"/>
    <property type="molecule type" value="Genomic_DNA"/>
</dbReference>
<feature type="domain" description="Aminoglycoside phosphotransferase" evidence="4">
    <location>
        <begin position="196"/>
        <end position="229"/>
    </location>
</feature>
<evidence type="ECO:0000313" key="6">
    <source>
        <dbReference type="Proteomes" id="UP000326757"/>
    </source>
</evidence>
<name>A0A5N6K4I2_MONLA</name>
<dbReference type="Gene3D" id="3.90.1200.10">
    <property type="match status" value="1"/>
</dbReference>
<comment type="catalytic activity">
    <reaction evidence="3">
        <text>L-seryl-[protein] + ATP = O-phospho-L-seryl-[protein] + ADP + H(+)</text>
        <dbReference type="Rhea" id="RHEA:17989"/>
        <dbReference type="Rhea" id="RHEA-COMP:9863"/>
        <dbReference type="Rhea" id="RHEA-COMP:11604"/>
        <dbReference type="ChEBI" id="CHEBI:15378"/>
        <dbReference type="ChEBI" id="CHEBI:29999"/>
        <dbReference type="ChEBI" id="CHEBI:30616"/>
        <dbReference type="ChEBI" id="CHEBI:83421"/>
        <dbReference type="ChEBI" id="CHEBI:456216"/>
        <dbReference type="EC" id="2.7.11.1"/>
    </reaction>
</comment>
<gene>
    <name evidence="5" type="ORF">EYC80_002630</name>
</gene>
<reference evidence="5 6" key="1">
    <citation type="submission" date="2019-06" db="EMBL/GenBank/DDBJ databases">
        <title>Genome Sequence of the Brown Rot Fungal Pathogen Monilinia laxa.</title>
        <authorList>
            <person name="De Miccolis Angelini R.M."/>
            <person name="Landi L."/>
            <person name="Abate D."/>
            <person name="Pollastro S."/>
            <person name="Romanazzi G."/>
            <person name="Faretra F."/>
        </authorList>
    </citation>
    <scope>NUCLEOTIDE SEQUENCE [LARGE SCALE GENOMIC DNA]</scope>
    <source>
        <strain evidence="5 6">Mlax316</strain>
    </source>
</reference>
<dbReference type="PROSITE" id="PS00109">
    <property type="entry name" value="PROTEIN_KINASE_TYR"/>
    <property type="match status" value="1"/>
</dbReference>
<dbReference type="InterPro" id="IPR002575">
    <property type="entry name" value="Aminoglycoside_PTrfase"/>
</dbReference>
<dbReference type="OrthoDB" id="5598852at2759"/>
<dbReference type="GO" id="GO:0004674">
    <property type="term" value="F:protein serine/threonine kinase activity"/>
    <property type="evidence" value="ECO:0007669"/>
    <property type="project" value="UniProtKB-EC"/>
</dbReference>
<dbReference type="Proteomes" id="UP000326757">
    <property type="component" value="Unassembled WGS sequence"/>
</dbReference>
<protein>
    <recommendedName>
        <fullName evidence="1">non-specific serine/threonine protein kinase</fullName>
        <ecNumber evidence="1">2.7.11.1</ecNumber>
    </recommendedName>
</protein>